<proteinExistence type="predicted"/>
<evidence type="ECO:0008006" key="3">
    <source>
        <dbReference type="Google" id="ProtNLM"/>
    </source>
</evidence>
<sequence length="177" mass="19568">MVSLDELDDYLSSDEMPDDCMCISDLDGFIHGIACSPVTIQPEEWVPVALGGHVEGIPDWVIEAIITLYGGSISDLSKDPPEVEPIFWQAKEGHVIAMDWCEGFMQAVALRNKEWLRLTESGNGVRLLTPILVHILDDNGNSVMGIPQEELDKTLNAAAQEIPKSVAGIYQFWKEQS</sequence>
<evidence type="ECO:0000313" key="2">
    <source>
        <dbReference type="Proteomes" id="UP000182160"/>
    </source>
</evidence>
<dbReference type="Gene3D" id="1.20.120.740">
    <property type="entry name" value="YgfB uncharacterised protein family UPF0149, PF03695"/>
    <property type="match status" value="1"/>
</dbReference>
<reference evidence="1 2" key="1">
    <citation type="submission" date="2016-10" db="EMBL/GenBank/DDBJ databases">
        <authorList>
            <person name="de Groot N.N."/>
        </authorList>
    </citation>
    <scope>NUCLEOTIDE SEQUENCE [LARGE SCALE GENOMIC DNA]</scope>
    <source>
        <strain evidence="1 2">DSM 11457</strain>
    </source>
</reference>
<dbReference type="AlphaFoldDB" id="A0A1H7WQQ2"/>
<dbReference type="EMBL" id="FOBO01000003">
    <property type="protein sequence ID" value="SEM23763.1"/>
    <property type="molecule type" value="Genomic_DNA"/>
</dbReference>
<organism evidence="1 2">
    <name type="scientific">Roseovarius tolerans</name>
    <dbReference type="NCBI Taxonomy" id="74031"/>
    <lineage>
        <taxon>Bacteria</taxon>
        <taxon>Pseudomonadati</taxon>
        <taxon>Pseudomonadota</taxon>
        <taxon>Alphaproteobacteria</taxon>
        <taxon>Rhodobacterales</taxon>
        <taxon>Roseobacteraceae</taxon>
        <taxon>Roseovarius</taxon>
    </lineage>
</organism>
<evidence type="ECO:0000313" key="1">
    <source>
        <dbReference type="EMBL" id="SEM23763.1"/>
    </source>
</evidence>
<name>A0A1H7WQQ2_9RHOB</name>
<accession>A0A1H7WQQ2</accession>
<dbReference type="NCBIfam" id="TIGR02292">
    <property type="entry name" value="ygfB_yecA"/>
    <property type="match status" value="1"/>
</dbReference>
<dbReference type="RefSeq" id="WP_074785066.1">
    <property type="nucleotide sequence ID" value="NZ_FOBO01000003.1"/>
</dbReference>
<dbReference type="Proteomes" id="UP000182160">
    <property type="component" value="Unassembled WGS sequence"/>
</dbReference>
<dbReference type="Pfam" id="PF03695">
    <property type="entry name" value="UPF0149"/>
    <property type="match status" value="1"/>
</dbReference>
<protein>
    <recommendedName>
        <fullName evidence="3">YecA family protein</fullName>
    </recommendedName>
</protein>
<dbReference type="InterPro" id="IPR036255">
    <property type="entry name" value="YgfB-like_sf"/>
</dbReference>
<dbReference type="SUPFAM" id="SSF101327">
    <property type="entry name" value="YgfB-like"/>
    <property type="match status" value="1"/>
</dbReference>
<gene>
    <name evidence="1" type="ORF">SAMN04488077_103103</name>
</gene>
<dbReference type="InterPro" id="IPR011978">
    <property type="entry name" value="YgfB-like"/>
</dbReference>